<name>A0A7X0MIR9_9SPHI</name>
<feature type="domain" description="TonB-dependent receptor plug" evidence="14">
    <location>
        <begin position="125"/>
        <end position="229"/>
    </location>
</feature>
<dbReference type="GO" id="GO:0044718">
    <property type="term" value="P:siderophore transmembrane transport"/>
    <property type="evidence" value="ECO:0007669"/>
    <property type="project" value="TreeGrafter"/>
</dbReference>
<dbReference type="InterPro" id="IPR036942">
    <property type="entry name" value="Beta-barrel_TonB_sf"/>
</dbReference>
<accession>A0A7X0MIR9</accession>
<evidence type="ECO:0000256" key="1">
    <source>
        <dbReference type="ARBA" id="ARBA00004571"/>
    </source>
</evidence>
<keyword evidence="8 15" id="KW-0675">Receptor</keyword>
<evidence type="ECO:0000256" key="8">
    <source>
        <dbReference type="ARBA" id="ARBA00023170"/>
    </source>
</evidence>
<dbReference type="RefSeq" id="WP_184625232.1">
    <property type="nucleotide sequence ID" value="NZ_JACHCC010000006.1"/>
</dbReference>
<dbReference type="Proteomes" id="UP000521017">
    <property type="component" value="Unassembled WGS sequence"/>
</dbReference>
<evidence type="ECO:0000256" key="4">
    <source>
        <dbReference type="ARBA" id="ARBA00022692"/>
    </source>
</evidence>
<dbReference type="AlphaFoldDB" id="A0A7X0MIR9"/>
<keyword evidence="3 10" id="KW-1134">Transmembrane beta strand</keyword>
<protein>
    <submittedName>
        <fullName evidence="15">Iron complex outermembrane receptor protein</fullName>
    </submittedName>
</protein>
<dbReference type="Pfam" id="PF13715">
    <property type="entry name" value="CarbopepD_reg_2"/>
    <property type="match status" value="1"/>
</dbReference>
<dbReference type="InterPro" id="IPR000531">
    <property type="entry name" value="Beta-barrel_TonB"/>
</dbReference>
<dbReference type="EMBL" id="JACHCC010000006">
    <property type="protein sequence ID" value="MBB6500434.1"/>
    <property type="molecule type" value="Genomic_DNA"/>
</dbReference>
<evidence type="ECO:0000313" key="15">
    <source>
        <dbReference type="EMBL" id="MBB6500434.1"/>
    </source>
</evidence>
<reference evidence="15 16" key="1">
    <citation type="submission" date="2020-08" db="EMBL/GenBank/DDBJ databases">
        <title>Genomic Encyclopedia of Type Strains, Phase IV (KMG-V): Genome sequencing to study the core and pangenomes of soil and plant-associated prokaryotes.</title>
        <authorList>
            <person name="Whitman W."/>
        </authorList>
    </citation>
    <scope>NUCLEOTIDE SEQUENCE [LARGE SCALE GENOMIC DNA]</scope>
    <source>
        <strain evidence="15 16">M2T3</strain>
    </source>
</reference>
<keyword evidence="5 12" id="KW-0732">Signal</keyword>
<evidence type="ECO:0000256" key="6">
    <source>
        <dbReference type="ARBA" id="ARBA00023077"/>
    </source>
</evidence>
<comment type="subcellular location">
    <subcellularLocation>
        <location evidence="1 10">Cell outer membrane</location>
        <topology evidence="1 10">Multi-pass membrane protein</topology>
    </subcellularLocation>
</comment>
<evidence type="ECO:0000259" key="14">
    <source>
        <dbReference type="Pfam" id="PF07715"/>
    </source>
</evidence>
<gene>
    <name evidence="15" type="ORF">HDF25_002582</name>
</gene>
<organism evidence="15 16">
    <name type="scientific">Pedobacter cryoconitis</name>
    <dbReference type="NCBI Taxonomy" id="188932"/>
    <lineage>
        <taxon>Bacteria</taxon>
        <taxon>Pseudomonadati</taxon>
        <taxon>Bacteroidota</taxon>
        <taxon>Sphingobacteriia</taxon>
        <taxon>Sphingobacteriales</taxon>
        <taxon>Sphingobacteriaceae</taxon>
        <taxon>Pedobacter</taxon>
    </lineage>
</organism>
<evidence type="ECO:0000256" key="11">
    <source>
        <dbReference type="RuleBase" id="RU003357"/>
    </source>
</evidence>
<keyword evidence="4 10" id="KW-0812">Transmembrane</keyword>
<evidence type="ECO:0000256" key="10">
    <source>
        <dbReference type="PROSITE-ProRule" id="PRU01360"/>
    </source>
</evidence>
<feature type="signal peptide" evidence="12">
    <location>
        <begin position="1"/>
        <end position="25"/>
    </location>
</feature>
<proteinExistence type="inferred from homology"/>
<sequence>MIIQRLIFKQSVVVLLLFFAVSTQAQDQPISGLVRDINTQQVIGGSSVRLLDSKRTAIANKHGKFTLAIPQQQRNGKLLISYLGYKPDTVCIDATRLFYEVLLETKEDALNEVVVTGVSRATLSRENPVPIVSVSKKKIEQSSESNIIDVLVRNVPGLNAVKTGPNISKPFIRGLGYNRVLTLYDGIRQEGQQWGDEHGIEVDAYNIERSEVIKGPSSLMYGSDALAGVVSLMSSMPTVTDGQLHGKILSEYQRNNGLIGNGLGLFYAKDRWSFALRGSYRIAKNYSNAVDGRVYNTGFRETNASGTVRYSTHKGNSTFNLTLYDNIQGIPDGSRDSLTRKFTKQIYEGDQDDIKNRPIVPDAELNSYRMSPLHQHIQHYRVYSNNHYEIGKGDIDVLLAFQQNIRREYNHPTLPDQAGMYVRLNTVNYGLKYNAPRILNTELTFGINGMYQNNLNKNATDFPIPDYNLFDAGAYVFAKWKYENWTIGGGVRYDLRNLKANDFYTANNPLTGFSRQVSLAQDPNAYLQFASFNKSFGGVSLSLGTTYQLSDQVSLKANIARGYRAPSITEFASNGLDPGAHIIYLGNRNFKPEFSFQEDIGAEVTFRDLSMSFSLFNNNIQNYIYLTQLLDVGGNPSISPQGDKTYQYQQATAQLYGVESTFNLHPASIKGFSFDNSFSLIYGYNRKPLFKDKKTEGEYLPLIPPVRWLSSINQDIKLRSKLFSTLNFKVESEFNAAQNRYLALNDTETPAKAYLLFNVAAGTSVKYSKTHALQFQLQINNLFNEVYQSNLSRLKYFESYEQSPNGYRGIQGMGRNIGVKIICPF</sequence>
<comment type="caution">
    <text evidence="15">The sequence shown here is derived from an EMBL/GenBank/DDBJ whole genome shotgun (WGS) entry which is preliminary data.</text>
</comment>
<dbReference type="Gene3D" id="2.40.170.20">
    <property type="entry name" value="TonB-dependent receptor, beta-barrel domain"/>
    <property type="match status" value="1"/>
</dbReference>
<dbReference type="SUPFAM" id="SSF49464">
    <property type="entry name" value="Carboxypeptidase regulatory domain-like"/>
    <property type="match status" value="1"/>
</dbReference>
<dbReference type="PANTHER" id="PTHR30069:SF29">
    <property type="entry name" value="HEMOGLOBIN AND HEMOGLOBIN-HAPTOGLOBIN-BINDING PROTEIN 1-RELATED"/>
    <property type="match status" value="1"/>
</dbReference>
<dbReference type="PROSITE" id="PS52016">
    <property type="entry name" value="TONB_DEPENDENT_REC_3"/>
    <property type="match status" value="1"/>
</dbReference>
<evidence type="ECO:0000256" key="2">
    <source>
        <dbReference type="ARBA" id="ARBA00022448"/>
    </source>
</evidence>
<feature type="domain" description="TonB-dependent receptor-like beta-barrel" evidence="13">
    <location>
        <begin position="297"/>
        <end position="782"/>
    </location>
</feature>
<dbReference type="Pfam" id="PF00593">
    <property type="entry name" value="TonB_dep_Rec_b-barrel"/>
    <property type="match status" value="1"/>
</dbReference>
<dbReference type="InterPro" id="IPR039426">
    <property type="entry name" value="TonB-dep_rcpt-like"/>
</dbReference>
<keyword evidence="6 11" id="KW-0798">TonB box</keyword>
<comment type="similarity">
    <text evidence="10 11">Belongs to the TonB-dependent receptor family.</text>
</comment>
<dbReference type="PANTHER" id="PTHR30069">
    <property type="entry name" value="TONB-DEPENDENT OUTER MEMBRANE RECEPTOR"/>
    <property type="match status" value="1"/>
</dbReference>
<dbReference type="Gene3D" id="2.170.130.10">
    <property type="entry name" value="TonB-dependent receptor, plug domain"/>
    <property type="match status" value="1"/>
</dbReference>
<keyword evidence="9 10" id="KW-0998">Cell outer membrane</keyword>
<evidence type="ECO:0000259" key="13">
    <source>
        <dbReference type="Pfam" id="PF00593"/>
    </source>
</evidence>
<dbReference type="Pfam" id="PF07715">
    <property type="entry name" value="Plug"/>
    <property type="match status" value="1"/>
</dbReference>
<dbReference type="SUPFAM" id="SSF56935">
    <property type="entry name" value="Porins"/>
    <property type="match status" value="1"/>
</dbReference>
<dbReference type="InterPro" id="IPR008969">
    <property type="entry name" value="CarboxyPept-like_regulatory"/>
</dbReference>
<evidence type="ECO:0000256" key="3">
    <source>
        <dbReference type="ARBA" id="ARBA00022452"/>
    </source>
</evidence>
<dbReference type="CDD" id="cd01347">
    <property type="entry name" value="ligand_gated_channel"/>
    <property type="match status" value="1"/>
</dbReference>
<keyword evidence="7 10" id="KW-0472">Membrane</keyword>
<keyword evidence="2 10" id="KW-0813">Transport</keyword>
<feature type="chain" id="PRO_5031403048" evidence="12">
    <location>
        <begin position="26"/>
        <end position="825"/>
    </location>
</feature>
<evidence type="ECO:0000256" key="9">
    <source>
        <dbReference type="ARBA" id="ARBA00023237"/>
    </source>
</evidence>
<evidence type="ECO:0000256" key="5">
    <source>
        <dbReference type="ARBA" id="ARBA00022729"/>
    </source>
</evidence>
<dbReference type="GO" id="GO:0009279">
    <property type="term" value="C:cell outer membrane"/>
    <property type="evidence" value="ECO:0007669"/>
    <property type="project" value="UniProtKB-SubCell"/>
</dbReference>
<dbReference type="InterPro" id="IPR037066">
    <property type="entry name" value="Plug_dom_sf"/>
</dbReference>
<dbReference type="InterPro" id="IPR012910">
    <property type="entry name" value="Plug_dom"/>
</dbReference>
<evidence type="ECO:0000256" key="12">
    <source>
        <dbReference type="SAM" id="SignalP"/>
    </source>
</evidence>
<evidence type="ECO:0000256" key="7">
    <source>
        <dbReference type="ARBA" id="ARBA00023136"/>
    </source>
</evidence>
<evidence type="ECO:0000313" key="16">
    <source>
        <dbReference type="Proteomes" id="UP000521017"/>
    </source>
</evidence>
<dbReference type="GO" id="GO:0015344">
    <property type="term" value="F:siderophore uptake transmembrane transporter activity"/>
    <property type="evidence" value="ECO:0007669"/>
    <property type="project" value="TreeGrafter"/>
</dbReference>